<keyword evidence="3" id="KW-1185">Reference proteome</keyword>
<reference evidence="2" key="1">
    <citation type="submission" date="2023-08" db="EMBL/GenBank/DDBJ databases">
        <authorList>
            <person name="Chen Y."/>
            <person name="Shah S."/>
            <person name="Dougan E. K."/>
            <person name="Thang M."/>
            <person name="Chan C."/>
        </authorList>
    </citation>
    <scope>NUCLEOTIDE SEQUENCE</scope>
</reference>
<evidence type="ECO:0000313" key="3">
    <source>
        <dbReference type="Proteomes" id="UP001178507"/>
    </source>
</evidence>
<name>A0AA36ISD7_9DINO</name>
<feature type="chain" id="PRO_5041234019" evidence="1">
    <location>
        <begin position="24"/>
        <end position="543"/>
    </location>
</feature>
<sequence length="543" mass="60976">MIVRKAHCVRMACTFLAFGGVWGGDFEVWEPVPFRRQETSFARQTSIAEGEAMVMTAGLEVKEWMRALENRSREINCRKENFRRAWADQEVAVLHLMVFRLVQIQATAALATAGNKSLDAYVTPETKSDVEVIICIQNLEAVAGDIPTNAVLRASTVLPITNICREREVAGTAVLQQLARFFAAEAARDSSRLYLVVLAKNAFFNDQHGKAHHASSAEAVGAAIVEKYRRILREDEVEDGKPRVIVGTDRTCRRGQYKACEEAQSPPYLTDTGLLGSAEALELLIAGLLAMAPAGIADLGSLLRRAATLAEVRVVPDHQQLIFGSLTEVTAGSCADQADQGNWCAAASPCCPISNDFRYLHEAIAPLERNIKPDEFISFNGGGLHGAFEIPNYRRAPFWKYFWAQHFVTRQHVFNVHHTGYIVLCVFFWWTGAFSTAPMERREKYYMHSPKFRLQSAYANPGTRPAAKIAQEQAKVRYFYRGHDHAFTLNETKDFFFKLRENWLIQHYPGIQYPFVHRQMIPEKTAEPLKVPTSDPLLPGQGH</sequence>
<gene>
    <name evidence="2" type="ORF">EVOR1521_LOCUS17214</name>
</gene>
<dbReference type="EMBL" id="CAUJNA010002238">
    <property type="protein sequence ID" value="CAJ1392014.1"/>
    <property type="molecule type" value="Genomic_DNA"/>
</dbReference>
<accession>A0AA36ISD7</accession>
<evidence type="ECO:0000313" key="2">
    <source>
        <dbReference type="EMBL" id="CAJ1392014.1"/>
    </source>
</evidence>
<proteinExistence type="predicted"/>
<organism evidence="2 3">
    <name type="scientific">Effrenium voratum</name>
    <dbReference type="NCBI Taxonomy" id="2562239"/>
    <lineage>
        <taxon>Eukaryota</taxon>
        <taxon>Sar</taxon>
        <taxon>Alveolata</taxon>
        <taxon>Dinophyceae</taxon>
        <taxon>Suessiales</taxon>
        <taxon>Symbiodiniaceae</taxon>
        <taxon>Effrenium</taxon>
    </lineage>
</organism>
<dbReference type="AlphaFoldDB" id="A0AA36ISD7"/>
<evidence type="ECO:0000256" key="1">
    <source>
        <dbReference type="SAM" id="SignalP"/>
    </source>
</evidence>
<dbReference type="Proteomes" id="UP001178507">
    <property type="component" value="Unassembled WGS sequence"/>
</dbReference>
<keyword evidence="1" id="KW-0732">Signal</keyword>
<comment type="caution">
    <text evidence="2">The sequence shown here is derived from an EMBL/GenBank/DDBJ whole genome shotgun (WGS) entry which is preliminary data.</text>
</comment>
<protein>
    <submittedName>
        <fullName evidence="2">Uncharacterized protein</fullName>
    </submittedName>
</protein>
<feature type="signal peptide" evidence="1">
    <location>
        <begin position="1"/>
        <end position="23"/>
    </location>
</feature>